<keyword evidence="6 7" id="KW-0472">Membrane</keyword>
<evidence type="ECO:0000256" key="2">
    <source>
        <dbReference type="ARBA" id="ARBA00022676"/>
    </source>
</evidence>
<dbReference type="AlphaFoldDB" id="A0A176S264"/>
<gene>
    <name evidence="8" type="ORF">THIOM_002110</name>
</gene>
<keyword evidence="2" id="KW-0328">Glycosyltransferase</keyword>
<dbReference type="PANTHER" id="PTHR48090">
    <property type="entry name" value="UNDECAPRENYL-PHOSPHATE 4-DEOXY-4-FORMAMIDO-L-ARABINOSE TRANSFERASE-RELATED"/>
    <property type="match status" value="1"/>
</dbReference>
<comment type="caution">
    <text evidence="8">The sequence shown here is derived from an EMBL/GenBank/DDBJ whole genome shotgun (WGS) entry which is preliminary data.</text>
</comment>
<keyword evidence="9" id="KW-1185">Reference proteome</keyword>
<dbReference type="PATRIC" id="fig|1003181.4.peg.2911"/>
<name>A0A176S264_9GAMM</name>
<dbReference type="GO" id="GO:0005886">
    <property type="term" value="C:plasma membrane"/>
    <property type="evidence" value="ECO:0007669"/>
    <property type="project" value="TreeGrafter"/>
</dbReference>
<feature type="transmembrane region" description="Helical" evidence="7">
    <location>
        <begin position="95"/>
        <end position="117"/>
    </location>
</feature>
<evidence type="ECO:0000313" key="8">
    <source>
        <dbReference type="EMBL" id="OAD22105.1"/>
    </source>
</evidence>
<evidence type="ECO:0000256" key="4">
    <source>
        <dbReference type="ARBA" id="ARBA00022692"/>
    </source>
</evidence>
<dbReference type="Proteomes" id="UP000076962">
    <property type="component" value="Unassembled WGS sequence"/>
</dbReference>
<keyword evidence="5 7" id="KW-1133">Transmembrane helix</keyword>
<sequence>MAHSFYDLFGILSGMNIKNHSDFKLLDRKVVEAYCAMPEKKRFFRGIIHWLGFSSAQIPFEVPERQHGVTAWSRFKLFKFSFTALTSFSTAPLQIITFLGVLCFIISFIIGSLALYHKYMGSAVSGFTTVILLILIIGSLLMIALGVIGIYIAHIYDEVKRRPDYLIDWKRSHLNNGKNKKYFI</sequence>
<dbReference type="InterPro" id="IPR050256">
    <property type="entry name" value="Glycosyltransferase_2"/>
</dbReference>
<organism evidence="8 9">
    <name type="scientific">Candidatus Thiomargarita nelsonii</name>
    <dbReference type="NCBI Taxonomy" id="1003181"/>
    <lineage>
        <taxon>Bacteria</taxon>
        <taxon>Pseudomonadati</taxon>
        <taxon>Pseudomonadota</taxon>
        <taxon>Gammaproteobacteria</taxon>
        <taxon>Thiotrichales</taxon>
        <taxon>Thiotrichaceae</taxon>
        <taxon>Thiomargarita</taxon>
    </lineage>
</organism>
<reference evidence="8 9" key="1">
    <citation type="submission" date="2016-05" db="EMBL/GenBank/DDBJ databases">
        <title>Single-cell genome of chain-forming Candidatus Thiomargarita nelsonii and comparison to other large sulfur-oxidizing bacteria.</title>
        <authorList>
            <person name="Winkel M."/>
            <person name="Salman V."/>
            <person name="Woyke T."/>
            <person name="Schulz-Vogt H."/>
            <person name="Richter M."/>
            <person name="Flood B."/>
            <person name="Bailey J."/>
            <person name="Amann R."/>
            <person name="Mussmann M."/>
        </authorList>
    </citation>
    <scope>NUCLEOTIDE SEQUENCE [LARGE SCALE GENOMIC DNA]</scope>
    <source>
        <strain evidence="8 9">THI036</strain>
    </source>
</reference>
<comment type="subcellular location">
    <subcellularLocation>
        <location evidence="1">Membrane</location>
        <topology evidence="1">Multi-pass membrane protein</topology>
    </subcellularLocation>
</comment>
<proteinExistence type="predicted"/>
<evidence type="ECO:0000256" key="6">
    <source>
        <dbReference type="ARBA" id="ARBA00023136"/>
    </source>
</evidence>
<dbReference type="GO" id="GO:0016757">
    <property type="term" value="F:glycosyltransferase activity"/>
    <property type="evidence" value="ECO:0007669"/>
    <property type="project" value="UniProtKB-KW"/>
</dbReference>
<accession>A0A176S264</accession>
<evidence type="ECO:0000256" key="3">
    <source>
        <dbReference type="ARBA" id="ARBA00022679"/>
    </source>
</evidence>
<evidence type="ECO:0000256" key="1">
    <source>
        <dbReference type="ARBA" id="ARBA00004141"/>
    </source>
</evidence>
<evidence type="ECO:0000256" key="5">
    <source>
        <dbReference type="ARBA" id="ARBA00022989"/>
    </source>
</evidence>
<feature type="transmembrane region" description="Helical" evidence="7">
    <location>
        <begin position="129"/>
        <end position="153"/>
    </location>
</feature>
<keyword evidence="4 7" id="KW-0812">Transmembrane</keyword>
<keyword evidence="3 8" id="KW-0808">Transferase</keyword>
<dbReference type="EMBL" id="LUTY01001167">
    <property type="protein sequence ID" value="OAD22105.1"/>
    <property type="molecule type" value="Genomic_DNA"/>
</dbReference>
<evidence type="ECO:0000313" key="9">
    <source>
        <dbReference type="Proteomes" id="UP000076962"/>
    </source>
</evidence>
<dbReference type="PANTHER" id="PTHR48090:SF1">
    <property type="entry name" value="PROPHAGE BACTOPRENOL GLUCOSYL TRANSFERASE HOMOLOG"/>
    <property type="match status" value="1"/>
</dbReference>
<protein>
    <submittedName>
        <fullName evidence="8">Glycosyl transferase, group 2 family protein</fullName>
    </submittedName>
</protein>
<evidence type="ECO:0000256" key="7">
    <source>
        <dbReference type="SAM" id="Phobius"/>
    </source>
</evidence>